<feature type="chain" id="PRO_5003409904" description="Dynein regulatory complex protein 10" evidence="12">
    <location>
        <begin position="35"/>
        <end position="529"/>
    </location>
</feature>
<dbReference type="CDD" id="cd23767">
    <property type="entry name" value="IQCD"/>
    <property type="match status" value="1"/>
</dbReference>
<organism evidence="13">
    <name type="scientific">Trypanosoma vivax (strain Y486)</name>
    <dbReference type="NCBI Taxonomy" id="1055687"/>
    <lineage>
        <taxon>Eukaryota</taxon>
        <taxon>Discoba</taxon>
        <taxon>Euglenozoa</taxon>
        <taxon>Kinetoplastea</taxon>
        <taxon>Metakinetoplastina</taxon>
        <taxon>Trypanosomatida</taxon>
        <taxon>Trypanosomatidae</taxon>
        <taxon>Trypanosoma</taxon>
        <taxon>Duttonella</taxon>
    </lineage>
</organism>
<feature type="coiled-coil region" evidence="10">
    <location>
        <begin position="312"/>
        <end position="357"/>
    </location>
</feature>
<keyword evidence="12" id="KW-0732">Signal</keyword>
<keyword evidence="7" id="KW-0969">Cilium</keyword>
<evidence type="ECO:0000256" key="4">
    <source>
        <dbReference type="ARBA" id="ARBA00021752"/>
    </source>
</evidence>
<evidence type="ECO:0000256" key="5">
    <source>
        <dbReference type="ARBA" id="ARBA00022490"/>
    </source>
</evidence>
<comment type="subcellular location">
    <subcellularLocation>
        <location evidence="2">Cytoplasm</location>
        <location evidence="2">Cytoskeleton</location>
        <location evidence="2">Flagellum axoneme</location>
    </subcellularLocation>
</comment>
<evidence type="ECO:0000256" key="3">
    <source>
        <dbReference type="ARBA" id="ARBA00009071"/>
    </source>
</evidence>
<keyword evidence="8" id="KW-0206">Cytoskeleton</keyword>
<comment type="similarity">
    <text evidence="3">Belongs to the DRC10 family.</text>
</comment>
<evidence type="ECO:0000256" key="2">
    <source>
        <dbReference type="ARBA" id="ARBA00004611"/>
    </source>
</evidence>
<dbReference type="VEuPathDB" id="TriTrypDB:TvY486_0804560"/>
<keyword evidence="10" id="KW-0175">Coiled coil</keyword>
<evidence type="ECO:0000256" key="11">
    <source>
        <dbReference type="SAM" id="MobiDB-lite"/>
    </source>
</evidence>
<feature type="signal peptide" evidence="12">
    <location>
        <begin position="1"/>
        <end position="34"/>
    </location>
</feature>
<evidence type="ECO:0000256" key="1">
    <source>
        <dbReference type="ARBA" id="ARBA00003029"/>
    </source>
</evidence>
<evidence type="ECO:0000256" key="9">
    <source>
        <dbReference type="ARBA" id="ARBA00023273"/>
    </source>
</evidence>
<feature type="region of interest" description="Disordered" evidence="11">
    <location>
        <begin position="225"/>
        <end position="257"/>
    </location>
</feature>
<sequence>MCLADCSFLPFLKGPLFQLLFALFSSLGLLPLPATPTHCLEKSVKSLEEGSSAPREKLSALPFRALAFPAMDMDALTRRQANRAEYVLRDLVRDLQLISLLPTNLMPWCRRDCLEGVRDNANMPVQRRVFNASCTSSLDDEEGLAIAQLIYGIAERYGDPTDIDRNELLLQMTEFAELEKSMIESATIVGTVEEYEIQQHHRLFRAVLDTLHDEGYTEVAFNIINEGRPAPASGPQPQERDADTDDDDDGKSSGSSICVMPPSILSRFLDQGVPSFQRTVESLMALVVARNTTTVSEDIHNYKILHEAVNKEKSTSADVKALKREYQETKEARRTEVEALQAEVRQLEEEIEYNRSVVAMEMAAFLEVNARMEEERRSVGANRVEVLTEQAHQLQQSLKTLISSNQAEAAALRTQRAKKEAAVSAAISEYDTQMATLHAASSALNKETEEDTEAIVVLESELDVLRTERSEYELDKYIESMRQKHSDDMQSAMNACASTVQMCFRAYLTRVNVEKMMSSMKKKRRKTKS</sequence>
<accession>G0U193</accession>
<protein>
    <recommendedName>
        <fullName evidence="4">Dynein regulatory complex protein 10</fullName>
    </recommendedName>
</protein>
<name>G0U193_TRYVY</name>
<evidence type="ECO:0000256" key="12">
    <source>
        <dbReference type="SAM" id="SignalP"/>
    </source>
</evidence>
<dbReference type="AlphaFoldDB" id="G0U193"/>
<dbReference type="EMBL" id="HE573024">
    <property type="protein sequence ID" value="CCC49848.1"/>
    <property type="molecule type" value="Genomic_DNA"/>
</dbReference>
<keyword evidence="9" id="KW-0966">Cell projection</keyword>
<proteinExistence type="inferred from homology"/>
<gene>
    <name evidence="13" type="ORF">TVY486_0804560</name>
</gene>
<reference evidence="13" key="1">
    <citation type="journal article" date="2012" name="Proc. Natl. Acad. Sci. U.S.A.">
        <title>Antigenic diversity is generated by distinct evolutionary mechanisms in African trypanosome species.</title>
        <authorList>
            <person name="Jackson A.P."/>
            <person name="Berry A."/>
            <person name="Aslett M."/>
            <person name="Allison H.C."/>
            <person name="Burton P."/>
            <person name="Vavrova-Anderson J."/>
            <person name="Brown R."/>
            <person name="Browne H."/>
            <person name="Corton N."/>
            <person name="Hauser H."/>
            <person name="Gamble J."/>
            <person name="Gilderthorp R."/>
            <person name="Marcello L."/>
            <person name="McQuillan J."/>
            <person name="Otto T.D."/>
            <person name="Quail M.A."/>
            <person name="Sanders M.J."/>
            <person name="van Tonder A."/>
            <person name="Ginger M.L."/>
            <person name="Field M.C."/>
            <person name="Barry J.D."/>
            <person name="Hertz-Fowler C."/>
            <person name="Berriman M."/>
        </authorList>
    </citation>
    <scope>NUCLEOTIDE SEQUENCE</scope>
    <source>
        <strain evidence="13">Y486</strain>
    </source>
</reference>
<evidence type="ECO:0000313" key="13">
    <source>
        <dbReference type="EMBL" id="CCC49848.1"/>
    </source>
</evidence>
<dbReference type="InterPro" id="IPR042815">
    <property type="entry name" value="DRC10"/>
</dbReference>
<dbReference type="PANTHER" id="PTHR31598:SF1">
    <property type="entry name" value="DYNEIN REGULATORY COMPLEX PROTEIN 10"/>
    <property type="match status" value="1"/>
</dbReference>
<evidence type="ECO:0000256" key="8">
    <source>
        <dbReference type="ARBA" id="ARBA00023212"/>
    </source>
</evidence>
<evidence type="ECO:0000256" key="10">
    <source>
        <dbReference type="SAM" id="Coils"/>
    </source>
</evidence>
<keyword evidence="5" id="KW-0963">Cytoplasm</keyword>
<evidence type="ECO:0000256" key="7">
    <source>
        <dbReference type="ARBA" id="ARBA00023069"/>
    </source>
</evidence>
<dbReference type="PANTHER" id="PTHR31598">
    <property type="entry name" value="IQ DOMAIN-CONTAINING PROTEIN D"/>
    <property type="match status" value="1"/>
</dbReference>
<evidence type="ECO:0000256" key="6">
    <source>
        <dbReference type="ARBA" id="ARBA00022846"/>
    </source>
</evidence>
<comment type="function">
    <text evidence="1">Component of the nexin-dynein regulatory complex (N-DRC), a key regulator of ciliary/flagellar motility which maintains the alignment and integrity of the distal axoneme and regulates microtubule sliding in motile axonemes.</text>
</comment>
<dbReference type="PROSITE" id="PS50096">
    <property type="entry name" value="IQ"/>
    <property type="match status" value="1"/>
</dbReference>
<keyword evidence="6" id="KW-0282">Flagellum</keyword>